<feature type="region of interest" description="Disordered" evidence="10">
    <location>
        <begin position="537"/>
        <end position="560"/>
    </location>
</feature>
<dbReference type="EMBL" id="JAPWTK010000018">
    <property type="protein sequence ID" value="KAJ8958268.1"/>
    <property type="molecule type" value="Genomic_DNA"/>
</dbReference>
<keyword evidence="8" id="KW-0915">Sodium</keyword>
<feature type="compositionally biased region" description="Basic and acidic residues" evidence="10">
    <location>
        <begin position="549"/>
        <end position="560"/>
    </location>
</feature>
<feature type="transmembrane region" description="Helical" evidence="11">
    <location>
        <begin position="169"/>
        <end position="188"/>
    </location>
</feature>
<reference evidence="12" key="1">
    <citation type="journal article" date="2023" name="Insect Mol. Biol.">
        <title>Genome sequencing provides insights into the evolution of gene families encoding plant cell wall-degrading enzymes in longhorned beetles.</title>
        <authorList>
            <person name="Shin N.R."/>
            <person name="Okamura Y."/>
            <person name="Kirsch R."/>
            <person name="Pauchet Y."/>
        </authorList>
    </citation>
    <scope>NUCLEOTIDE SEQUENCE</scope>
    <source>
        <strain evidence="12">AMC_N1</strain>
    </source>
</reference>
<evidence type="ECO:0000313" key="12">
    <source>
        <dbReference type="EMBL" id="KAJ8958268.1"/>
    </source>
</evidence>
<evidence type="ECO:0000256" key="10">
    <source>
        <dbReference type="SAM" id="MobiDB-lite"/>
    </source>
</evidence>
<evidence type="ECO:0000256" key="5">
    <source>
        <dbReference type="ARBA" id="ARBA00022847"/>
    </source>
</evidence>
<dbReference type="PANTHER" id="PTHR11616">
    <property type="entry name" value="SODIUM/CHLORIDE DEPENDENT TRANSPORTER"/>
    <property type="match status" value="1"/>
</dbReference>
<protein>
    <recommendedName>
        <fullName evidence="14">Sodium-and chloride-dependent glycine transporter 2</fullName>
    </recommendedName>
</protein>
<dbReference type="InterPro" id="IPR037272">
    <property type="entry name" value="SNS_sf"/>
</dbReference>
<dbReference type="PANTHER" id="PTHR11616:SF236">
    <property type="entry name" value="TRANSPORTER"/>
    <property type="match status" value="1"/>
</dbReference>
<dbReference type="SUPFAM" id="SSF161070">
    <property type="entry name" value="SNF-like"/>
    <property type="match status" value="1"/>
</dbReference>
<evidence type="ECO:0008006" key="14">
    <source>
        <dbReference type="Google" id="ProtNLM"/>
    </source>
</evidence>
<keyword evidence="4 11" id="KW-0812">Transmembrane</keyword>
<evidence type="ECO:0000256" key="1">
    <source>
        <dbReference type="ARBA" id="ARBA00004141"/>
    </source>
</evidence>
<evidence type="ECO:0000256" key="6">
    <source>
        <dbReference type="ARBA" id="ARBA00022989"/>
    </source>
</evidence>
<evidence type="ECO:0000256" key="7">
    <source>
        <dbReference type="ARBA" id="ARBA00023136"/>
    </source>
</evidence>
<feature type="binding site" evidence="8">
    <location>
        <position position="351"/>
    </location>
    <ligand>
        <name>Na(+)</name>
        <dbReference type="ChEBI" id="CHEBI:29101"/>
        <label>1</label>
    </ligand>
</feature>
<feature type="transmembrane region" description="Helical" evidence="11">
    <location>
        <begin position="342"/>
        <end position="367"/>
    </location>
</feature>
<feature type="transmembrane region" description="Helical" evidence="11">
    <location>
        <begin position="200"/>
        <end position="223"/>
    </location>
</feature>
<dbReference type="Proteomes" id="UP001162162">
    <property type="component" value="Unassembled WGS sequence"/>
</dbReference>
<comment type="similarity">
    <text evidence="2">Belongs to the sodium:neurotransmitter symporter (SNF) (TC 2.A.22) family.</text>
</comment>
<dbReference type="PROSITE" id="PS50267">
    <property type="entry name" value="NA_NEUROTRAN_SYMP_3"/>
    <property type="match status" value="1"/>
</dbReference>
<dbReference type="AlphaFoldDB" id="A0AAV8Z523"/>
<gene>
    <name evidence="12" type="ORF">NQ318_017412</name>
</gene>
<dbReference type="InterPro" id="IPR000175">
    <property type="entry name" value="Na/ntran_symport"/>
</dbReference>
<proteinExistence type="inferred from homology"/>
<keyword evidence="9" id="KW-1015">Disulfide bond</keyword>
<dbReference type="PRINTS" id="PR00176">
    <property type="entry name" value="NANEUSMPORT"/>
</dbReference>
<evidence type="ECO:0000256" key="2">
    <source>
        <dbReference type="ARBA" id="ARBA00006459"/>
    </source>
</evidence>
<feature type="binding site" evidence="8">
    <location>
        <position position="286"/>
    </location>
    <ligand>
        <name>Na(+)</name>
        <dbReference type="ChEBI" id="CHEBI:29101"/>
        <label>1</label>
    </ligand>
</feature>
<feature type="transmembrane region" description="Helical" evidence="11">
    <location>
        <begin position="495"/>
        <end position="517"/>
    </location>
</feature>
<comment type="subcellular location">
    <subcellularLocation>
        <location evidence="1">Membrane</location>
        <topology evidence="1">Multi-pass membrane protein</topology>
    </subcellularLocation>
</comment>
<feature type="transmembrane region" description="Helical" evidence="11">
    <location>
        <begin position="379"/>
        <end position="406"/>
    </location>
</feature>
<sequence>MLVLMGMPIFLLELIVGQYSGLGPDQAFARMAPIFNGLGYCTLVVITLVTIYYMVIIAWTVFYFFASFTSELGYGSCHNDFNSMGCYSATEDANCASDETYFNKMCMSVDEICISHDHSHAINRTHCSDIRGNPVPLNNIINRTLATAEYFREYVLGMGDADWYNFGSIRWELIGCLLLSWIVGYLCVVKGVKTSGKAVYFTALFPYVILTALVVQGCILDGAEDGIRLYIVPQWEMLLEIDVWAQAASQTFYSFGIACGSLITLASYNNFTNNCVKDVLIVSFANAFTSVYAGFAIFGMLGFLAKQMGVAVEDVVDDGPGLAFVAYPEAILRLPASTVWSLLFFFMLFILGLGCQFAGVEAISCLIMDKWPQVRKHQVFVTLGICVTCFVLAIPMCFSGGIYLFTLMEWNTASWAIMLIGFSEAIAVSWVYGCNRFLDNMADMGMTLSKWSRYFWWTSWVIITPLSLIGIFVFQMSNFSYTYYEDYQFPLWADMIGWMIGLTTLAPLFIFGVWVVWKGGYKGKKLLTPTSDWKPQGEVSDSRLNLTKGPRDSETTLDKL</sequence>
<feature type="transmembrane region" description="Helical" evidence="11">
    <location>
        <begin position="454"/>
        <end position="475"/>
    </location>
</feature>
<feature type="transmembrane region" description="Helical" evidence="11">
    <location>
        <begin position="280"/>
        <end position="305"/>
    </location>
</feature>
<comment type="caution">
    <text evidence="12">The sequence shown here is derived from an EMBL/GenBank/DDBJ whole genome shotgun (WGS) entry which is preliminary data.</text>
</comment>
<dbReference type="Pfam" id="PF00209">
    <property type="entry name" value="SNF"/>
    <property type="match status" value="1"/>
</dbReference>
<evidence type="ECO:0000313" key="13">
    <source>
        <dbReference type="Proteomes" id="UP001162162"/>
    </source>
</evidence>
<keyword evidence="3" id="KW-0813">Transport</keyword>
<evidence type="ECO:0000256" key="11">
    <source>
        <dbReference type="SAM" id="Phobius"/>
    </source>
</evidence>
<keyword evidence="7 11" id="KW-0472">Membrane</keyword>
<name>A0AAV8Z523_9CUCU</name>
<feature type="transmembrane region" description="Helical" evidence="11">
    <location>
        <begin position="412"/>
        <end position="433"/>
    </location>
</feature>
<evidence type="ECO:0000256" key="8">
    <source>
        <dbReference type="PIRSR" id="PIRSR600175-1"/>
    </source>
</evidence>
<dbReference type="GO" id="GO:0005886">
    <property type="term" value="C:plasma membrane"/>
    <property type="evidence" value="ECO:0007669"/>
    <property type="project" value="TreeGrafter"/>
</dbReference>
<evidence type="ECO:0000256" key="4">
    <source>
        <dbReference type="ARBA" id="ARBA00022692"/>
    </source>
</evidence>
<feature type="transmembrane region" description="Helical" evidence="11">
    <location>
        <begin position="40"/>
        <end position="66"/>
    </location>
</feature>
<dbReference type="GO" id="GO:0015179">
    <property type="term" value="F:L-amino acid transmembrane transporter activity"/>
    <property type="evidence" value="ECO:0007669"/>
    <property type="project" value="TreeGrafter"/>
</dbReference>
<keyword evidence="13" id="KW-1185">Reference proteome</keyword>
<keyword evidence="5" id="KW-0769">Symport</keyword>
<dbReference type="GO" id="GO:0046872">
    <property type="term" value="F:metal ion binding"/>
    <property type="evidence" value="ECO:0007669"/>
    <property type="project" value="UniProtKB-KW"/>
</dbReference>
<keyword evidence="6 11" id="KW-1133">Transmembrane helix</keyword>
<evidence type="ECO:0000256" key="3">
    <source>
        <dbReference type="ARBA" id="ARBA00022448"/>
    </source>
</evidence>
<dbReference type="GO" id="GO:0089718">
    <property type="term" value="P:amino acid import across plasma membrane"/>
    <property type="evidence" value="ECO:0007669"/>
    <property type="project" value="TreeGrafter"/>
</dbReference>
<feature type="transmembrane region" description="Helical" evidence="11">
    <location>
        <begin position="243"/>
        <end position="268"/>
    </location>
</feature>
<keyword evidence="8" id="KW-0479">Metal-binding</keyword>
<feature type="binding site" evidence="8">
    <location>
        <position position="254"/>
    </location>
    <ligand>
        <name>Na(+)</name>
        <dbReference type="ChEBI" id="CHEBI:29101"/>
        <label>1</label>
    </ligand>
</feature>
<evidence type="ECO:0000256" key="9">
    <source>
        <dbReference type="PIRSR" id="PIRSR600175-2"/>
    </source>
</evidence>
<organism evidence="12 13">
    <name type="scientific">Aromia moschata</name>
    <dbReference type="NCBI Taxonomy" id="1265417"/>
    <lineage>
        <taxon>Eukaryota</taxon>
        <taxon>Metazoa</taxon>
        <taxon>Ecdysozoa</taxon>
        <taxon>Arthropoda</taxon>
        <taxon>Hexapoda</taxon>
        <taxon>Insecta</taxon>
        <taxon>Pterygota</taxon>
        <taxon>Neoptera</taxon>
        <taxon>Endopterygota</taxon>
        <taxon>Coleoptera</taxon>
        <taxon>Polyphaga</taxon>
        <taxon>Cucujiformia</taxon>
        <taxon>Chrysomeloidea</taxon>
        <taxon>Cerambycidae</taxon>
        <taxon>Cerambycinae</taxon>
        <taxon>Callichromatini</taxon>
        <taxon>Aromia</taxon>
    </lineage>
</organism>
<dbReference type="GO" id="GO:0015187">
    <property type="term" value="F:glycine transmembrane transporter activity"/>
    <property type="evidence" value="ECO:0007669"/>
    <property type="project" value="TreeGrafter"/>
</dbReference>
<accession>A0AAV8Z523</accession>
<feature type="disulfide bond" evidence="9">
    <location>
        <begin position="77"/>
        <end position="86"/>
    </location>
</feature>
<dbReference type="GO" id="GO:0005283">
    <property type="term" value="F:amino acid:sodium symporter activity"/>
    <property type="evidence" value="ECO:0007669"/>
    <property type="project" value="TreeGrafter"/>
</dbReference>